<evidence type="ECO:0000256" key="8">
    <source>
        <dbReference type="ARBA" id="ARBA00023277"/>
    </source>
</evidence>
<evidence type="ECO:0000256" key="4">
    <source>
        <dbReference type="ARBA" id="ARBA00012268"/>
    </source>
</evidence>
<dbReference type="EC" id="3.2.1.141" evidence="4 13"/>
<dbReference type="CDD" id="cd02853">
    <property type="entry name" value="E_set_MTHase_like_N"/>
    <property type="match status" value="1"/>
</dbReference>
<dbReference type="PANTHER" id="PTHR43651:SF11">
    <property type="entry name" value="MALTO-OLIGOSYLTREHALOSE TREHALOHYDROLASE"/>
    <property type="match status" value="1"/>
</dbReference>
<evidence type="ECO:0000256" key="6">
    <source>
        <dbReference type="ARBA" id="ARBA00022490"/>
    </source>
</evidence>
<organism evidence="16 17">
    <name type="scientific">Deinococcus hohokamensis</name>
    <dbReference type="NCBI Taxonomy" id="309883"/>
    <lineage>
        <taxon>Bacteria</taxon>
        <taxon>Thermotogati</taxon>
        <taxon>Deinococcota</taxon>
        <taxon>Deinococci</taxon>
        <taxon>Deinococcales</taxon>
        <taxon>Deinococcaceae</taxon>
        <taxon>Deinococcus</taxon>
    </lineage>
</organism>
<comment type="subcellular location">
    <subcellularLocation>
        <location evidence="1">Cytoplasm</location>
    </subcellularLocation>
</comment>
<keyword evidence="7 14" id="KW-0378">Hydrolase</keyword>
<evidence type="ECO:0000256" key="10">
    <source>
        <dbReference type="ARBA" id="ARBA00032057"/>
    </source>
</evidence>
<evidence type="ECO:0000313" key="16">
    <source>
        <dbReference type="EMBL" id="MFC4637428.1"/>
    </source>
</evidence>
<evidence type="ECO:0000256" key="14">
    <source>
        <dbReference type="PIRNR" id="PIRNR006337"/>
    </source>
</evidence>
<evidence type="ECO:0000256" key="1">
    <source>
        <dbReference type="ARBA" id="ARBA00004496"/>
    </source>
</evidence>
<evidence type="ECO:0000313" key="17">
    <source>
        <dbReference type="Proteomes" id="UP001595952"/>
    </source>
</evidence>
<dbReference type="InterPro" id="IPR044901">
    <property type="entry name" value="Trehalose_TreZ_E-set_sf"/>
</dbReference>
<keyword evidence="6" id="KW-0963">Cytoplasm</keyword>
<dbReference type="SUPFAM" id="SSF51011">
    <property type="entry name" value="Glycosyl hydrolase domain"/>
    <property type="match status" value="1"/>
</dbReference>
<evidence type="ECO:0000256" key="3">
    <source>
        <dbReference type="ARBA" id="ARBA00008061"/>
    </source>
</evidence>
<evidence type="ECO:0000256" key="5">
    <source>
        <dbReference type="ARBA" id="ARBA00015938"/>
    </source>
</evidence>
<dbReference type="InterPro" id="IPR014756">
    <property type="entry name" value="Ig_E-set"/>
</dbReference>
<dbReference type="InterPro" id="IPR017853">
    <property type="entry name" value="GH"/>
</dbReference>
<dbReference type="EMBL" id="JBHSEI010000001">
    <property type="protein sequence ID" value="MFC4637428.1"/>
    <property type="molecule type" value="Genomic_DNA"/>
</dbReference>
<evidence type="ECO:0000256" key="9">
    <source>
        <dbReference type="ARBA" id="ARBA00023295"/>
    </source>
</evidence>
<dbReference type="CDD" id="cd11325">
    <property type="entry name" value="AmyAc_GTHase"/>
    <property type="match status" value="1"/>
</dbReference>
<evidence type="ECO:0000256" key="2">
    <source>
        <dbReference type="ARBA" id="ARBA00005199"/>
    </source>
</evidence>
<dbReference type="Gene3D" id="2.60.40.1180">
    <property type="entry name" value="Golgi alpha-mannosidase II"/>
    <property type="match status" value="1"/>
</dbReference>
<dbReference type="Gene3D" id="1.10.10.760">
    <property type="entry name" value="E-set domains of sugar-utilizing enzymes"/>
    <property type="match status" value="1"/>
</dbReference>
<dbReference type="SUPFAM" id="SSF51445">
    <property type="entry name" value="(Trans)glycosidases"/>
    <property type="match status" value="1"/>
</dbReference>
<evidence type="ECO:0000256" key="11">
    <source>
        <dbReference type="ARBA" id="ARBA00033284"/>
    </source>
</evidence>
<evidence type="ECO:0000256" key="13">
    <source>
        <dbReference type="NCBIfam" id="TIGR02402"/>
    </source>
</evidence>
<dbReference type="Gene3D" id="2.60.40.10">
    <property type="entry name" value="Immunoglobulins"/>
    <property type="match status" value="1"/>
</dbReference>
<keyword evidence="8" id="KW-0119">Carbohydrate metabolism</keyword>
<feature type="domain" description="Glycosyl hydrolase family 13 catalytic" evidence="15">
    <location>
        <begin position="88"/>
        <end position="423"/>
    </location>
</feature>
<dbReference type="Pfam" id="PF00128">
    <property type="entry name" value="Alpha-amylase"/>
    <property type="match status" value="1"/>
</dbReference>
<evidence type="ECO:0000256" key="7">
    <source>
        <dbReference type="ARBA" id="ARBA00022801"/>
    </source>
</evidence>
<gene>
    <name evidence="16" type="primary">treZ</name>
    <name evidence="16" type="ORF">ACFO0D_03630</name>
</gene>
<evidence type="ECO:0000256" key="12">
    <source>
        <dbReference type="ARBA" id="ARBA00034013"/>
    </source>
</evidence>
<evidence type="ECO:0000259" key="15">
    <source>
        <dbReference type="SMART" id="SM00642"/>
    </source>
</evidence>
<dbReference type="NCBIfam" id="TIGR02402">
    <property type="entry name" value="trehalose_TreZ"/>
    <property type="match status" value="1"/>
</dbReference>
<dbReference type="InterPro" id="IPR012768">
    <property type="entry name" value="Trehalose_TreZ"/>
</dbReference>
<dbReference type="RefSeq" id="WP_380060692.1">
    <property type="nucleotide sequence ID" value="NZ_JBHSEI010000001.1"/>
</dbReference>
<dbReference type="InterPro" id="IPR006047">
    <property type="entry name" value="GH13_cat_dom"/>
</dbReference>
<comment type="similarity">
    <text evidence="3 14">Belongs to the glycosyl hydrolase 13 family.</text>
</comment>
<keyword evidence="9 14" id="KW-0326">Glycosidase</keyword>
<dbReference type="Gene3D" id="3.20.20.80">
    <property type="entry name" value="Glycosidases"/>
    <property type="match status" value="1"/>
</dbReference>
<comment type="caution">
    <text evidence="16">The sequence shown here is derived from an EMBL/GenBank/DDBJ whole genome shotgun (WGS) entry which is preliminary data.</text>
</comment>
<name>A0ABV9I6E0_9DEIO</name>
<dbReference type="InterPro" id="IPR013780">
    <property type="entry name" value="Glyco_hydro_b"/>
</dbReference>
<dbReference type="InterPro" id="IPR013783">
    <property type="entry name" value="Ig-like_fold"/>
</dbReference>
<proteinExistence type="inferred from homology"/>
<reference evidence="17" key="1">
    <citation type="journal article" date="2019" name="Int. J. Syst. Evol. Microbiol.">
        <title>The Global Catalogue of Microorganisms (GCM) 10K type strain sequencing project: providing services to taxonomists for standard genome sequencing and annotation.</title>
        <authorList>
            <consortium name="The Broad Institute Genomics Platform"/>
            <consortium name="The Broad Institute Genome Sequencing Center for Infectious Disease"/>
            <person name="Wu L."/>
            <person name="Ma J."/>
        </authorList>
    </citation>
    <scope>NUCLEOTIDE SEQUENCE [LARGE SCALE GENOMIC DNA]</scope>
    <source>
        <strain evidence="17">CCUG 55995</strain>
    </source>
</reference>
<comment type="catalytic activity">
    <reaction evidence="12 14">
        <text>hydrolysis of (1-&gt;4)-alpha-D-glucosidic linkage in 4-alpha-D-[(1-&gt;4)-alpha-D-glucanosyl]n trehalose to yield trehalose and (1-&gt;4)-alpha-D-glucan.</text>
        <dbReference type="EC" id="3.2.1.141"/>
    </reaction>
</comment>
<comment type="pathway">
    <text evidence="2 14">Glycan biosynthesis; trehalose biosynthesis.</text>
</comment>
<keyword evidence="17" id="KW-1185">Reference proteome</keyword>
<dbReference type="SUPFAM" id="SSF81296">
    <property type="entry name" value="E set domains"/>
    <property type="match status" value="1"/>
</dbReference>
<dbReference type="Proteomes" id="UP001595952">
    <property type="component" value="Unassembled WGS sequence"/>
</dbReference>
<sequence>MAQEVAVRVEGMDHPMAPQGDGFFQTDLPVGAGTRYLFVLDGLPTPDPYARFLPDGVHGEAEVVDLEAYRWQHPDWAGVVLADCVFYELHVGTFTPQGTYRAAQERLPHLKALGITAIELMPVAAFDGARGWGYDGVALYAPYAPYGRPEDLMAFVDAAHGLGLAVVLDVVYNHFGPAGNYLRRYAPSYFTDRFSTAWGEGLDYAEPHMRRLITGNARMWLRDYHFDGLRLDATQSMQDDSPVHILRELAGEVHALGGTHLLLAEDYRNLPELVTEDRLDGIWVDDFHHEVRVTLTGERDGYYRAFQGGAAALAQVIRRGWVYEGQTWPLDEAPRGRPADALDAPNFVYFIQNHDQIGNRAAGDRVHHLAQVTPAHFRGASMLLLTLPMTPLLFQGQEWAASTSFPFFSDHEGDLGRLVSEGRRKEFGHFEGFQGEDVLDPQAEATFRLAHLNWAEAEEGEHARTLALYRDLLRLRHKDPVLRGRTRLNLTAGHAGNLLWIRRISAEGERVLLWNTAQTALDASALPLPFVQPDEVLLRPEPHDPTAPLTLSAGEALLLQRTP</sequence>
<dbReference type="GO" id="GO:0033942">
    <property type="term" value="F:4-alpha-D-(1-&gt;4)-alpha-D-glucanotrehalose trehalohydrolase activity"/>
    <property type="evidence" value="ECO:0007669"/>
    <property type="project" value="UniProtKB-EC"/>
</dbReference>
<dbReference type="SMART" id="SM00642">
    <property type="entry name" value="Aamy"/>
    <property type="match status" value="1"/>
</dbReference>
<protein>
    <recommendedName>
        <fullName evidence="5 13">Malto-oligosyltrehalose trehalohydrolase</fullName>
        <shortName evidence="14">MTHase</shortName>
        <ecNumber evidence="4 13">3.2.1.141</ecNumber>
    </recommendedName>
    <alternativeName>
        <fullName evidence="11 14">4-alpha-D-((1-&gt;4)-alpha-D-glucano)trehalose trehalohydrolase</fullName>
    </alternativeName>
    <alternativeName>
        <fullName evidence="10 14">Maltooligosyl trehalose trehalohydrolase</fullName>
    </alternativeName>
</protein>
<accession>A0ABV9I6E0</accession>
<dbReference type="PANTHER" id="PTHR43651">
    <property type="entry name" value="1,4-ALPHA-GLUCAN-BRANCHING ENZYME"/>
    <property type="match status" value="1"/>
</dbReference>
<dbReference type="PIRSF" id="PIRSF006337">
    <property type="entry name" value="Trehalose_TreZ"/>
    <property type="match status" value="1"/>
</dbReference>